<keyword evidence="15" id="KW-0732">Signal</keyword>
<dbReference type="InterPro" id="IPR050314">
    <property type="entry name" value="Glycosyl_Hydrlase_18"/>
</dbReference>
<keyword evidence="19" id="KW-1185">Reference proteome</keyword>
<dbReference type="GO" id="GO:0000272">
    <property type="term" value="P:polysaccharide catabolic process"/>
    <property type="evidence" value="ECO:0007669"/>
    <property type="project" value="UniProtKB-KW"/>
</dbReference>
<dbReference type="InterPro" id="IPR001002">
    <property type="entry name" value="Chitin-bd_1"/>
</dbReference>
<dbReference type="Proteomes" id="UP000736672">
    <property type="component" value="Unassembled WGS sequence"/>
</dbReference>
<evidence type="ECO:0000256" key="1">
    <source>
        <dbReference type="ARBA" id="ARBA00000822"/>
    </source>
</evidence>
<organism evidence="18 19">
    <name type="scientific">Fusarium solani</name>
    <name type="common">Filamentous fungus</name>
    <dbReference type="NCBI Taxonomy" id="169388"/>
    <lineage>
        <taxon>Eukaryota</taxon>
        <taxon>Fungi</taxon>
        <taxon>Dikarya</taxon>
        <taxon>Ascomycota</taxon>
        <taxon>Pezizomycotina</taxon>
        <taxon>Sordariomycetes</taxon>
        <taxon>Hypocreomycetidae</taxon>
        <taxon>Hypocreales</taxon>
        <taxon>Nectriaceae</taxon>
        <taxon>Fusarium</taxon>
        <taxon>Fusarium solani species complex</taxon>
    </lineage>
</organism>
<dbReference type="Gene3D" id="3.20.20.80">
    <property type="entry name" value="Glycosidases"/>
    <property type="match status" value="1"/>
</dbReference>
<reference evidence="18" key="1">
    <citation type="journal article" date="2021" name="Nat. Commun.">
        <title>Genetic determinants of endophytism in the Arabidopsis root mycobiome.</title>
        <authorList>
            <person name="Mesny F."/>
            <person name="Miyauchi S."/>
            <person name="Thiergart T."/>
            <person name="Pickel B."/>
            <person name="Atanasova L."/>
            <person name="Karlsson M."/>
            <person name="Huettel B."/>
            <person name="Barry K.W."/>
            <person name="Haridas S."/>
            <person name="Chen C."/>
            <person name="Bauer D."/>
            <person name="Andreopoulos W."/>
            <person name="Pangilinan J."/>
            <person name="LaButti K."/>
            <person name="Riley R."/>
            <person name="Lipzen A."/>
            <person name="Clum A."/>
            <person name="Drula E."/>
            <person name="Henrissat B."/>
            <person name="Kohler A."/>
            <person name="Grigoriev I.V."/>
            <person name="Martin F.M."/>
            <person name="Hacquard S."/>
        </authorList>
    </citation>
    <scope>NUCLEOTIDE SEQUENCE</scope>
    <source>
        <strain evidence="18">FSSC 5 MPI-SDFR-AT-0091</strain>
    </source>
</reference>
<dbReference type="Pfam" id="PF00704">
    <property type="entry name" value="Glyco_hydro_18"/>
    <property type="match status" value="1"/>
</dbReference>
<dbReference type="PANTHER" id="PTHR11177">
    <property type="entry name" value="CHITINASE"/>
    <property type="match status" value="1"/>
</dbReference>
<feature type="signal peptide" evidence="15">
    <location>
        <begin position="1"/>
        <end position="23"/>
    </location>
</feature>
<keyword evidence="6 12" id="KW-0147">Chitin-binding</keyword>
<proteinExistence type="inferred from homology"/>
<dbReference type="SUPFAM" id="SSF54556">
    <property type="entry name" value="Chitinase insertion domain"/>
    <property type="match status" value="1"/>
</dbReference>
<evidence type="ECO:0000256" key="9">
    <source>
        <dbReference type="ARBA" id="ARBA00023277"/>
    </source>
</evidence>
<evidence type="ECO:0000259" key="17">
    <source>
        <dbReference type="PROSITE" id="PS51910"/>
    </source>
</evidence>
<feature type="region of interest" description="Disordered" evidence="14">
    <location>
        <begin position="918"/>
        <end position="939"/>
    </location>
</feature>
<feature type="chain" id="PRO_5040254078" description="chitinase" evidence="15">
    <location>
        <begin position="24"/>
        <end position="1281"/>
    </location>
</feature>
<dbReference type="SUPFAM" id="SSF51445">
    <property type="entry name" value="(Trans)glycosidases"/>
    <property type="match status" value="1"/>
</dbReference>
<feature type="region of interest" description="Disordered" evidence="14">
    <location>
        <begin position="1257"/>
        <end position="1281"/>
    </location>
</feature>
<dbReference type="EMBL" id="JAGTJS010000033">
    <property type="protein sequence ID" value="KAH7231449.1"/>
    <property type="molecule type" value="Genomic_DNA"/>
</dbReference>
<protein>
    <recommendedName>
        <fullName evidence="4">chitinase</fullName>
        <ecNumber evidence="4">3.2.1.14</ecNumber>
    </recommendedName>
</protein>
<dbReference type="GO" id="GO:0008843">
    <property type="term" value="F:endochitinase activity"/>
    <property type="evidence" value="ECO:0007669"/>
    <property type="project" value="UniProtKB-EC"/>
</dbReference>
<dbReference type="InterPro" id="IPR001223">
    <property type="entry name" value="Glyco_hydro18_cat"/>
</dbReference>
<dbReference type="PANTHER" id="PTHR11177:SF333">
    <property type="entry name" value="CHITINASE"/>
    <property type="match status" value="1"/>
</dbReference>
<dbReference type="InterPro" id="IPR029070">
    <property type="entry name" value="Chitinase_insertion_sf"/>
</dbReference>
<dbReference type="GO" id="GO:0005576">
    <property type="term" value="C:extracellular region"/>
    <property type="evidence" value="ECO:0007669"/>
    <property type="project" value="UniProtKB-SubCell"/>
</dbReference>
<dbReference type="Gene3D" id="3.10.50.10">
    <property type="match status" value="1"/>
</dbReference>
<gene>
    <name evidence="18" type="ORF">B0J15DRAFT_575061</name>
</gene>
<dbReference type="InterPro" id="IPR036861">
    <property type="entry name" value="Endochitinase-like_sf"/>
</dbReference>
<evidence type="ECO:0000256" key="13">
    <source>
        <dbReference type="RuleBase" id="RU000489"/>
    </source>
</evidence>
<dbReference type="Pfam" id="PF00187">
    <property type="entry name" value="Chitin_bind_1"/>
    <property type="match status" value="1"/>
</dbReference>
<feature type="domain" description="Chitin-binding type-1" evidence="16">
    <location>
        <begin position="64"/>
        <end position="118"/>
    </location>
</feature>
<dbReference type="SMART" id="SM00636">
    <property type="entry name" value="Glyco_18"/>
    <property type="match status" value="1"/>
</dbReference>
<feature type="disulfide bond" evidence="12">
    <location>
        <begin position="86"/>
        <end position="100"/>
    </location>
</feature>
<evidence type="ECO:0000313" key="19">
    <source>
        <dbReference type="Proteomes" id="UP000736672"/>
    </source>
</evidence>
<comment type="caution">
    <text evidence="12">Lacks conserved residue(s) required for the propagation of feature annotation.</text>
</comment>
<dbReference type="InterPro" id="IPR018371">
    <property type="entry name" value="Chitin-binding_1_CS"/>
</dbReference>
<comment type="caution">
    <text evidence="18">The sequence shown here is derived from an EMBL/GenBank/DDBJ whole genome shotgun (WGS) entry which is preliminary data.</text>
</comment>
<dbReference type="InterPro" id="IPR011583">
    <property type="entry name" value="Chitinase_II/V-like_cat"/>
</dbReference>
<dbReference type="EC" id="3.2.1.14" evidence="4"/>
<comment type="similarity">
    <text evidence="3">Belongs to the glycosyl hydrolase 18 family. Chitinase class V subfamily.</text>
</comment>
<evidence type="ECO:0000256" key="11">
    <source>
        <dbReference type="ARBA" id="ARBA00023326"/>
    </source>
</evidence>
<dbReference type="PROSITE" id="PS50941">
    <property type="entry name" value="CHIT_BIND_I_2"/>
    <property type="match status" value="1"/>
</dbReference>
<keyword evidence="7 13" id="KW-0378">Hydrolase</keyword>
<evidence type="ECO:0000256" key="15">
    <source>
        <dbReference type="SAM" id="SignalP"/>
    </source>
</evidence>
<evidence type="ECO:0000256" key="3">
    <source>
        <dbReference type="ARBA" id="ARBA00008682"/>
    </source>
</evidence>
<evidence type="ECO:0000256" key="10">
    <source>
        <dbReference type="ARBA" id="ARBA00023295"/>
    </source>
</evidence>
<evidence type="ECO:0000256" key="5">
    <source>
        <dbReference type="ARBA" id="ARBA00022525"/>
    </source>
</evidence>
<dbReference type="PROSITE" id="PS51910">
    <property type="entry name" value="GH18_2"/>
    <property type="match status" value="1"/>
</dbReference>
<evidence type="ECO:0000259" key="16">
    <source>
        <dbReference type="PROSITE" id="PS50941"/>
    </source>
</evidence>
<dbReference type="InterPro" id="IPR017853">
    <property type="entry name" value="GH"/>
</dbReference>
<name>A0A9P9JWJ8_FUSSL</name>
<dbReference type="CDD" id="cd06922">
    <property type="entry name" value="ChtBD1_GH18_1"/>
    <property type="match status" value="1"/>
</dbReference>
<accession>A0A9P9JWJ8</accession>
<dbReference type="PROSITE" id="PS00026">
    <property type="entry name" value="CHIT_BIND_I_1"/>
    <property type="match status" value="1"/>
</dbReference>
<dbReference type="PROSITE" id="PS01095">
    <property type="entry name" value="GH18_1"/>
    <property type="match status" value="1"/>
</dbReference>
<comment type="catalytic activity">
    <reaction evidence="1">
        <text>Random endo-hydrolysis of N-acetyl-beta-D-glucosaminide (1-&gt;4)-beta-linkages in chitin and chitodextrins.</text>
        <dbReference type="EC" id="3.2.1.14"/>
    </reaction>
</comment>
<evidence type="ECO:0000256" key="8">
    <source>
        <dbReference type="ARBA" id="ARBA00023024"/>
    </source>
</evidence>
<keyword evidence="5" id="KW-0964">Secreted</keyword>
<dbReference type="InterPro" id="IPR001579">
    <property type="entry name" value="Glyco_hydro_18_chit_AS"/>
</dbReference>
<keyword evidence="10 13" id="KW-0326">Glycosidase</keyword>
<evidence type="ECO:0000256" key="7">
    <source>
        <dbReference type="ARBA" id="ARBA00022801"/>
    </source>
</evidence>
<evidence type="ECO:0000256" key="14">
    <source>
        <dbReference type="SAM" id="MobiDB-lite"/>
    </source>
</evidence>
<dbReference type="GO" id="GO:0008061">
    <property type="term" value="F:chitin binding"/>
    <property type="evidence" value="ECO:0007669"/>
    <property type="project" value="UniProtKB-UniRule"/>
</dbReference>
<feature type="disulfide bond" evidence="12">
    <location>
        <begin position="81"/>
        <end position="93"/>
    </location>
</feature>
<evidence type="ECO:0000256" key="2">
    <source>
        <dbReference type="ARBA" id="ARBA00004613"/>
    </source>
</evidence>
<feature type="compositionally biased region" description="Acidic residues" evidence="14">
    <location>
        <begin position="1270"/>
        <end position="1281"/>
    </location>
</feature>
<evidence type="ECO:0000256" key="6">
    <source>
        <dbReference type="ARBA" id="ARBA00022669"/>
    </source>
</evidence>
<dbReference type="Gene3D" id="3.30.60.10">
    <property type="entry name" value="Endochitinase-like"/>
    <property type="match status" value="1"/>
</dbReference>
<dbReference type="GO" id="GO:0006032">
    <property type="term" value="P:chitin catabolic process"/>
    <property type="evidence" value="ECO:0007669"/>
    <property type="project" value="UniProtKB-KW"/>
</dbReference>
<feature type="domain" description="GH18" evidence="17">
    <location>
        <begin position="117"/>
        <end position="479"/>
    </location>
</feature>
<dbReference type="SUPFAM" id="SSF57016">
    <property type="entry name" value="Plant lectins/antimicrobial peptides"/>
    <property type="match status" value="1"/>
</dbReference>
<evidence type="ECO:0000256" key="4">
    <source>
        <dbReference type="ARBA" id="ARBA00012729"/>
    </source>
</evidence>
<keyword evidence="9" id="KW-0119">Carbohydrate metabolism</keyword>
<dbReference type="OrthoDB" id="73875at2759"/>
<keyword evidence="11" id="KW-0624">Polysaccharide degradation</keyword>
<dbReference type="SMART" id="SM00270">
    <property type="entry name" value="ChtBD1"/>
    <property type="match status" value="2"/>
</dbReference>
<evidence type="ECO:0000313" key="18">
    <source>
        <dbReference type="EMBL" id="KAH7231449.1"/>
    </source>
</evidence>
<comment type="subcellular location">
    <subcellularLocation>
        <location evidence="2">Secreted</location>
    </subcellularLocation>
</comment>
<evidence type="ECO:0000256" key="12">
    <source>
        <dbReference type="PROSITE-ProRule" id="PRU00261"/>
    </source>
</evidence>
<dbReference type="CDD" id="cd00035">
    <property type="entry name" value="ChtBD1"/>
    <property type="match status" value="1"/>
</dbReference>
<sequence>MRFRVSSFAVLLLLLLCRGIAAADSTTCSATKRCEQGCCNKSGNCGFGPDYCGESVCRSDCNRKSECNPGFGSSWATKDKCPLNVCCSKHGYCGTTKDFCGSKTVKRPSCEKGGEMERVVGYFEGWARDRPCEVFWPEQIPIGLYTHINFAFGTINPKTFALEANTLEDKAMYERLMFLKKKDKRLKIYLAIGGWTFNDPGPTANVFSDLAASNDNQQKFFNSLQSFMAKHKFDGLDLDWEYPVDDKRGGKEDDYYNFPKFMQKLKKLMNSGDKGLTITLPASYWYLQYFDIKKLASIFPVESTVDFFNIMSYDLHGAWDQHVNWTKPYLNAHTNLTEIESALDLLWRNDISPSKVVMGLGFYGRAFTVQSAACKDPGCLFNGPANAGSCSREKGILLNSEIQNEIEKRKLKPKLYEEEAVQVVTWGKQWVSYDDEETLQIKVDRAGERCLGGVMVWAISHDTKDARYNKALAGILGRKWTSGSLDDDEKTGTWVKKPYEQCRWTNCKESCPKGWVHVGRLDKGARKNELMYDETGCGGDGSHLFCCPPDQDIPQCGWYGHGNGACKKSTSCPSGMTEIGSNQMYCNHPPMVQTACCTTESESMKVYGECTWGAYPECDSKPECPSGYHDTPVARSGSGSGGLECNNLKNALGADILGVQMRNYCCGTKQDLQFTDCQIFRNVGPMIPGYPEGTCRSNCPSDRVRVAIDWAFHVCSSYEVGGQATCCKTEYGEEMWEANEKLEAYKNYMADWIADEYCPNPSKVLKKRGLSSSSTELAVRAEHPLDMSPLELLTRILGRLGSDAMLPQMYLIWNTAIRDRHFYLQVTYMSNYIRNNWRFDWEGPAVFARKVLCYPAYWAAQIEAFLNGDKDGDTLLLNCTESALCYSDGDCGELGEDAKADNKRRHAALFGRHSNHLSYSSHHSHHHHRAAGEEESGEVSTVKITDEDGEKHDFQMRVPPYSDISKLPQDNPLLNRVVEIRHRGPCENPAVRIRKYSDARDFIVHLEHVLDKNIYEAFLAGSALGLIPSTGKLSEYGPIPIEFWFEMENLDLSLEPKAPKLPGGRKLPRLFERAYECLGSVTNDQVFMIADKDINDAKNFMLRFQKRPSETSIKKRLDPDDKSKDEWKQDARVIVGRIRGRFSVFRYMNLPETLVRLNKIVKDVYVQLKFAEDVYNKRHTGANVRIANYWLDWIKGYYAKVVSEFKENMTDMVAQIHELMEDERVEERHASQMREMMAQFEEMAGDRDRIRIDTEGFPAFNSPITQPEDIKEDEDTEMGGT</sequence>
<keyword evidence="12" id="KW-1015">Disulfide bond</keyword>
<keyword evidence="8" id="KW-0146">Chitin degradation</keyword>